<keyword evidence="1" id="KW-1133">Transmembrane helix</keyword>
<name>A0A1M4Z8J0_9FLAO</name>
<feature type="transmembrane region" description="Helical" evidence="1">
    <location>
        <begin position="34"/>
        <end position="53"/>
    </location>
</feature>
<protein>
    <submittedName>
        <fullName evidence="2">Uncharacterized protein</fullName>
    </submittedName>
</protein>
<organism evidence="2 3">
    <name type="scientific">Chryseobacterium takakiae</name>
    <dbReference type="NCBI Taxonomy" id="1302685"/>
    <lineage>
        <taxon>Bacteria</taxon>
        <taxon>Pseudomonadati</taxon>
        <taxon>Bacteroidota</taxon>
        <taxon>Flavobacteriia</taxon>
        <taxon>Flavobacteriales</taxon>
        <taxon>Weeksellaceae</taxon>
        <taxon>Chryseobacterium group</taxon>
        <taxon>Chryseobacterium</taxon>
    </lineage>
</organism>
<feature type="transmembrane region" description="Helical" evidence="1">
    <location>
        <begin position="5"/>
        <end position="22"/>
    </location>
</feature>
<dbReference type="STRING" id="1302685.SAMN05444408_109156"/>
<accession>A0A1M4Z8J0</accession>
<dbReference type="AlphaFoldDB" id="A0A1M4Z8J0"/>
<evidence type="ECO:0000313" key="3">
    <source>
        <dbReference type="Proteomes" id="UP000184236"/>
    </source>
</evidence>
<dbReference type="Proteomes" id="UP000184236">
    <property type="component" value="Unassembled WGS sequence"/>
</dbReference>
<sequence>MAHNCFVLAFYIFVKYIIFVLQQVSRLMDKPFQLFLFLIAFAFVMCISFYPLLRTRKKLGSRKLSDKKQGIKEVKKIADEHTVDSVVNIGFSVFKNWF</sequence>
<keyword evidence="1" id="KW-0472">Membrane</keyword>
<evidence type="ECO:0000256" key="1">
    <source>
        <dbReference type="SAM" id="Phobius"/>
    </source>
</evidence>
<keyword evidence="1" id="KW-0812">Transmembrane</keyword>
<gene>
    <name evidence="2" type="ORF">SAMN05444408_109156</name>
</gene>
<keyword evidence="3" id="KW-1185">Reference proteome</keyword>
<dbReference type="EMBL" id="FQVO01000009">
    <property type="protein sequence ID" value="SHF14107.1"/>
    <property type="molecule type" value="Genomic_DNA"/>
</dbReference>
<proteinExistence type="predicted"/>
<evidence type="ECO:0000313" key="2">
    <source>
        <dbReference type="EMBL" id="SHF14107.1"/>
    </source>
</evidence>
<reference evidence="3" key="1">
    <citation type="submission" date="2016-11" db="EMBL/GenBank/DDBJ databases">
        <authorList>
            <person name="Varghese N."/>
            <person name="Submissions S."/>
        </authorList>
    </citation>
    <scope>NUCLEOTIDE SEQUENCE [LARGE SCALE GENOMIC DNA]</scope>
    <source>
        <strain evidence="3">DSM 26898</strain>
    </source>
</reference>